<name>A0A1E7JVQ7_9ACTN</name>
<dbReference type="InterPro" id="IPR016162">
    <property type="entry name" value="Ald_DH_N"/>
</dbReference>
<evidence type="ECO:0000313" key="4">
    <source>
        <dbReference type="EMBL" id="OEU94537.1"/>
    </source>
</evidence>
<evidence type="ECO:0000256" key="2">
    <source>
        <dbReference type="ARBA" id="ARBA00023002"/>
    </source>
</evidence>
<comment type="caution">
    <text evidence="4">The sequence shown here is derived from an EMBL/GenBank/DDBJ whole genome shotgun (WGS) entry which is preliminary data.</text>
</comment>
<accession>A0A1E7JVQ7</accession>
<feature type="domain" description="Aldehyde dehydrogenase" evidence="3">
    <location>
        <begin position="17"/>
        <end position="469"/>
    </location>
</feature>
<sequence>MTGSLPVGDEGVPAERREPVRFPYDGSEVAPAPVGDEALALRAAGHAAQLRRQVAKLPTRVRRRVLTGVAAALQESARGMEDLLVLETGKPRTDCRTEVVRAVATWEAAADEVSRVHGETVPLDGLPTGDGLTGFWTRRPVGVVVGVAGFNYPMMLASHKIAPAIAAGCPVIVKPAPATPLATLWLVALVREQLTAAGAPAGAVQMVTGGAGVGRALTTHPDVAAVSFTGSAEIGHRIAREAAPRKVVLELGSNAALVVAADADLDAAADAVVRGGFYASGQACISVQRVIAVEEIAGELERKITERLPGVVVGDPREPDTRVSALIDEAATQRVCSWIERARAAGARLVHGGTRSGPCVTPTLLAGVPDGEPAWDEEIFGPVVCLRSVPDLDAAYATVNASRYGLHAAVFTRDLGAALDAVEELETGGVVVNEVPGYRCDIAPYGGVKDSGTGREGPRFAIEEMTVTRMAVFRR</sequence>
<dbReference type="PANTHER" id="PTHR42991:SF1">
    <property type="entry name" value="ALDEHYDE DEHYDROGENASE"/>
    <property type="match status" value="1"/>
</dbReference>
<dbReference type="InterPro" id="IPR016163">
    <property type="entry name" value="Ald_DH_C"/>
</dbReference>
<evidence type="ECO:0000256" key="1">
    <source>
        <dbReference type="ARBA" id="ARBA00009986"/>
    </source>
</evidence>
<dbReference type="InterPro" id="IPR015590">
    <property type="entry name" value="Aldehyde_DH_dom"/>
</dbReference>
<dbReference type="OrthoDB" id="3954161at2"/>
<dbReference type="InterPro" id="IPR051020">
    <property type="entry name" value="ALDH-related_metabolic_enz"/>
</dbReference>
<dbReference type="InterPro" id="IPR016161">
    <property type="entry name" value="Ald_DH/histidinol_DH"/>
</dbReference>
<dbReference type="Pfam" id="PF00171">
    <property type="entry name" value="Aldedh"/>
    <property type="match status" value="1"/>
</dbReference>
<dbReference type="AlphaFoldDB" id="A0A1E7JVQ7"/>
<dbReference type="Gene3D" id="3.40.605.10">
    <property type="entry name" value="Aldehyde Dehydrogenase, Chain A, domain 1"/>
    <property type="match status" value="1"/>
</dbReference>
<organism evidence="4 5">
    <name type="scientific">Streptomyces abyssalis</name>
    <dbReference type="NCBI Taxonomy" id="933944"/>
    <lineage>
        <taxon>Bacteria</taxon>
        <taxon>Bacillati</taxon>
        <taxon>Actinomycetota</taxon>
        <taxon>Actinomycetes</taxon>
        <taxon>Kitasatosporales</taxon>
        <taxon>Streptomycetaceae</taxon>
        <taxon>Streptomyces</taxon>
    </lineage>
</organism>
<protein>
    <submittedName>
        <fullName evidence="4">Aldehyde dehydrogenase</fullName>
    </submittedName>
</protein>
<dbReference type="EMBL" id="LJGT01000035">
    <property type="protein sequence ID" value="OEU94537.1"/>
    <property type="molecule type" value="Genomic_DNA"/>
</dbReference>
<evidence type="ECO:0000313" key="5">
    <source>
        <dbReference type="Proteomes" id="UP000176087"/>
    </source>
</evidence>
<dbReference type="Gene3D" id="3.40.309.10">
    <property type="entry name" value="Aldehyde Dehydrogenase, Chain A, domain 2"/>
    <property type="match status" value="1"/>
</dbReference>
<comment type="similarity">
    <text evidence="1">Belongs to the aldehyde dehydrogenase family.</text>
</comment>
<dbReference type="GO" id="GO:0008911">
    <property type="term" value="F:lactaldehyde dehydrogenase (NAD+) activity"/>
    <property type="evidence" value="ECO:0007669"/>
    <property type="project" value="TreeGrafter"/>
</dbReference>
<dbReference type="PANTHER" id="PTHR42991">
    <property type="entry name" value="ALDEHYDE DEHYDROGENASE"/>
    <property type="match status" value="1"/>
</dbReference>
<dbReference type="PATRIC" id="fig|933944.5.peg.4983"/>
<dbReference type="SUPFAM" id="SSF53720">
    <property type="entry name" value="ALDH-like"/>
    <property type="match status" value="1"/>
</dbReference>
<dbReference type="STRING" id="933944.AN215_00810"/>
<keyword evidence="2" id="KW-0560">Oxidoreductase</keyword>
<gene>
    <name evidence="4" type="ORF">AN215_00810</name>
</gene>
<evidence type="ECO:0000259" key="3">
    <source>
        <dbReference type="Pfam" id="PF00171"/>
    </source>
</evidence>
<proteinExistence type="inferred from homology"/>
<keyword evidence="5" id="KW-1185">Reference proteome</keyword>
<dbReference type="Proteomes" id="UP000176087">
    <property type="component" value="Unassembled WGS sequence"/>
</dbReference>
<reference evidence="4 5" key="1">
    <citation type="journal article" date="2016" name="Front. Microbiol.">
        <title>Comparative Genomics Analysis of Streptomyces Species Reveals Their Adaptation to the Marine Environment and Their Diversity at the Genomic Level.</title>
        <authorList>
            <person name="Tian X."/>
            <person name="Zhang Z."/>
            <person name="Yang T."/>
            <person name="Chen M."/>
            <person name="Li J."/>
            <person name="Chen F."/>
            <person name="Yang J."/>
            <person name="Li W."/>
            <person name="Zhang B."/>
            <person name="Zhang Z."/>
            <person name="Wu J."/>
            <person name="Zhang C."/>
            <person name="Long L."/>
            <person name="Xiao J."/>
        </authorList>
    </citation>
    <scope>NUCLEOTIDE SEQUENCE [LARGE SCALE GENOMIC DNA]</scope>
    <source>
        <strain evidence="4 5">SCSIO 10390</strain>
    </source>
</reference>